<evidence type="ECO:0000313" key="6">
    <source>
        <dbReference type="EMBL" id="KGE88994.1"/>
    </source>
</evidence>
<proteinExistence type="predicted"/>
<comment type="caution">
    <text evidence="6">The sequence shown here is derived from an EMBL/GenBank/DDBJ whole genome shotgun (WGS) entry which is preliminary data.</text>
</comment>
<dbReference type="Proteomes" id="UP000029736">
    <property type="component" value="Unassembled WGS sequence"/>
</dbReference>
<dbReference type="NCBIfam" id="TIGR03302">
    <property type="entry name" value="OM_YfiO"/>
    <property type="match status" value="1"/>
</dbReference>
<reference evidence="6 7" key="1">
    <citation type="journal article" date="2014" name="Int. J. Syst. Evol. Microbiol.">
        <title>Phaeodactylibacter xiamenensis gen. nov., sp. nov., a member of the family Saprospiraceae isolated from the marine alga Phaeodactylum tricornutum.</title>
        <authorList>
            <person name="Chen Z.Jr."/>
            <person name="Lei X."/>
            <person name="Lai Q."/>
            <person name="Li Y."/>
            <person name="Zhang B."/>
            <person name="Zhang J."/>
            <person name="Zhang H."/>
            <person name="Yang L."/>
            <person name="Zheng W."/>
            <person name="Tian Y."/>
            <person name="Yu Z."/>
            <person name="Xu H.Jr."/>
            <person name="Zheng T."/>
        </authorList>
    </citation>
    <scope>NUCLEOTIDE SEQUENCE [LARGE SCALE GENOMIC DNA]</scope>
    <source>
        <strain evidence="6 7">KD52</strain>
    </source>
</reference>
<dbReference type="PROSITE" id="PS51257">
    <property type="entry name" value="PROKAR_LIPOPROTEIN"/>
    <property type="match status" value="1"/>
</dbReference>
<sequence>MKRLLLLAIISISLASCKSEFEKIRTSGDVDRIYTKAMAYYEAEEYQKAQALFEIIISSYRGKREAEDIYFKYAYTYYHLEQFILAAYYFKNFSTTYGTSELREEADFMSAYANYQLSPTFRLDQQYTIEAIEGFQLFVNTYPNSDRVEQCNKLIDAMRAKLELKAYNAAELYYDLEDYQAAIQSFENVLKDFPDTKNRVEIGYMIIRSSYLLAKNSFVEKQKERFTDAVERASEFLERYSDSRYADEVQKMYEQSTDQLKELENVRYQDQSTGARS</sequence>
<keyword evidence="7" id="KW-1185">Reference proteome</keyword>
<dbReference type="PROSITE" id="PS50005">
    <property type="entry name" value="TPR"/>
    <property type="match status" value="1"/>
</dbReference>
<dbReference type="InterPro" id="IPR017689">
    <property type="entry name" value="BamD"/>
</dbReference>
<dbReference type="AlphaFoldDB" id="A0A098S8X2"/>
<organism evidence="6 7">
    <name type="scientific">Phaeodactylibacter xiamenensis</name>
    <dbReference type="NCBI Taxonomy" id="1524460"/>
    <lineage>
        <taxon>Bacteria</taxon>
        <taxon>Pseudomonadati</taxon>
        <taxon>Bacteroidota</taxon>
        <taxon>Saprospiria</taxon>
        <taxon>Saprospirales</taxon>
        <taxon>Haliscomenobacteraceae</taxon>
        <taxon>Phaeodactylibacter</taxon>
    </lineage>
</organism>
<keyword evidence="3" id="KW-0998">Cell outer membrane</keyword>
<keyword evidence="1" id="KW-0732">Signal</keyword>
<gene>
    <name evidence="6" type="ORF">IX84_04190</name>
</gene>
<keyword evidence="2" id="KW-0472">Membrane</keyword>
<protein>
    <submittedName>
        <fullName evidence="6">Membrane protein</fullName>
    </submittedName>
</protein>
<dbReference type="EMBL" id="JPOS01000012">
    <property type="protein sequence ID" value="KGE88994.1"/>
    <property type="molecule type" value="Genomic_DNA"/>
</dbReference>
<dbReference type="Gene3D" id="1.25.40.10">
    <property type="entry name" value="Tetratricopeptide repeat domain"/>
    <property type="match status" value="1"/>
</dbReference>
<dbReference type="InterPro" id="IPR019734">
    <property type="entry name" value="TPR_rpt"/>
</dbReference>
<keyword evidence="4" id="KW-0802">TPR repeat</keyword>
<dbReference type="RefSeq" id="WP_044216756.1">
    <property type="nucleotide sequence ID" value="NZ_JBKAGJ010000050.1"/>
</dbReference>
<evidence type="ECO:0000256" key="4">
    <source>
        <dbReference type="PROSITE-ProRule" id="PRU00339"/>
    </source>
</evidence>
<feature type="repeat" description="TPR" evidence="4">
    <location>
        <begin position="163"/>
        <end position="196"/>
    </location>
</feature>
<feature type="domain" description="Outer membrane lipoprotein BamD-like" evidence="5">
    <location>
        <begin position="31"/>
        <end position="199"/>
    </location>
</feature>
<dbReference type="OrthoDB" id="9770761at2"/>
<evidence type="ECO:0000259" key="5">
    <source>
        <dbReference type="Pfam" id="PF13525"/>
    </source>
</evidence>
<name>A0A098S8X2_9BACT</name>
<evidence type="ECO:0000313" key="7">
    <source>
        <dbReference type="Proteomes" id="UP000029736"/>
    </source>
</evidence>
<dbReference type="InterPro" id="IPR011990">
    <property type="entry name" value="TPR-like_helical_dom_sf"/>
</dbReference>
<accession>A0A098S8X2</accession>
<dbReference type="Pfam" id="PF13525">
    <property type="entry name" value="YfiO"/>
    <property type="match status" value="1"/>
</dbReference>
<evidence type="ECO:0000256" key="2">
    <source>
        <dbReference type="ARBA" id="ARBA00023136"/>
    </source>
</evidence>
<dbReference type="STRING" id="1524460.IX84_04190"/>
<dbReference type="InterPro" id="IPR039565">
    <property type="entry name" value="BamD-like"/>
</dbReference>
<evidence type="ECO:0000256" key="3">
    <source>
        <dbReference type="ARBA" id="ARBA00023237"/>
    </source>
</evidence>
<dbReference type="SUPFAM" id="SSF48452">
    <property type="entry name" value="TPR-like"/>
    <property type="match status" value="1"/>
</dbReference>
<evidence type="ECO:0000256" key="1">
    <source>
        <dbReference type="ARBA" id="ARBA00022729"/>
    </source>
</evidence>